<dbReference type="Proteomes" id="UP000016935">
    <property type="component" value="Unassembled WGS sequence"/>
</dbReference>
<dbReference type="GeneID" id="19400919"/>
<name>R0K8W1_EXST2</name>
<reference evidence="1 2" key="1">
    <citation type="journal article" date="2012" name="PLoS Pathog.">
        <title>Diverse lifestyles and strategies of plant pathogenesis encoded in the genomes of eighteen Dothideomycetes fungi.</title>
        <authorList>
            <person name="Ohm R.A."/>
            <person name="Feau N."/>
            <person name="Henrissat B."/>
            <person name="Schoch C.L."/>
            <person name="Horwitz B.A."/>
            <person name="Barry K.W."/>
            <person name="Condon B.J."/>
            <person name="Copeland A.C."/>
            <person name="Dhillon B."/>
            <person name="Glaser F."/>
            <person name="Hesse C.N."/>
            <person name="Kosti I."/>
            <person name="LaButti K."/>
            <person name="Lindquist E.A."/>
            <person name="Lucas S."/>
            <person name="Salamov A.A."/>
            <person name="Bradshaw R.E."/>
            <person name="Ciuffetti L."/>
            <person name="Hamelin R.C."/>
            <person name="Kema G.H.J."/>
            <person name="Lawrence C."/>
            <person name="Scott J.A."/>
            <person name="Spatafora J.W."/>
            <person name="Turgeon B.G."/>
            <person name="de Wit P.J.G.M."/>
            <person name="Zhong S."/>
            <person name="Goodwin S.B."/>
            <person name="Grigoriev I.V."/>
        </authorList>
    </citation>
    <scope>NUCLEOTIDE SEQUENCE [LARGE SCALE GENOMIC DNA]</scope>
    <source>
        <strain evidence="2">28A</strain>
    </source>
</reference>
<keyword evidence="2" id="KW-1185">Reference proteome</keyword>
<proteinExistence type="predicted"/>
<evidence type="ECO:0000313" key="2">
    <source>
        <dbReference type="Proteomes" id="UP000016935"/>
    </source>
</evidence>
<dbReference type="EMBL" id="KB908626">
    <property type="protein sequence ID" value="EOA85894.1"/>
    <property type="molecule type" value="Genomic_DNA"/>
</dbReference>
<dbReference type="AlphaFoldDB" id="R0K8W1"/>
<dbReference type="HOGENOM" id="CLU_046000_0_0_1"/>
<gene>
    <name evidence="1" type="ORF">SETTUDRAFT_169474</name>
</gene>
<protein>
    <submittedName>
        <fullName evidence="1">Uncharacterized protein</fullName>
    </submittedName>
</protein>
<accession>R0K8W1</accession>
<dbReference type="OrthoDB" id="3737134at2759"/>
<evidence type="ECO:0000313" key="1">
    <source>
        <dbReference type="EMBL" id="EOA85894.1"/>
    </source>
</evidence>
<dbReference type="RefSeq" id="XP_008026469.1">
    <property type="nucleotide sequence ID" value="XM_008028278.1"/>
</dbReference>
<organism evidence="1 2">
    <name type="scientific">Exserohilum turcicum (strain 28A)</name>
    <name type="common">Northern leaf blight fungus</name>
    <name type="synonym">Setosphaeria turcica</name>
    <dbReference type="NCBI Taxonomy" id="671987"/>
    <lineage>
        <taxon>Eukaryota</taxon>
        <taxon>Fungi</taxon>
        <taxon>Dikarya</taxon>
        <taxon>Ascomycota</taxon>
        <taxon>Pezizomycotina</taxon>
        <taxon>Dothideomycetes</taxon>
        <taxon>Pleosporomycetidae</taxon>
        <taxon>Pleosporales</taxon>
        <taxon>Pleosporineae</taxon>
        <taxon>Pleosporaceae</taxon>
        <taxon>Exserohilum</taxon>
    </lineage>
</organism>
<reference evidence="1 2" key="2">
    <citation type="journal article" date="2013" name="PLoS Genet.">
        <title>Comparative genome structure, secondary metabolite, and effector coding capacity across Cochliobolus pathogens.</title>
        <authorList>
            <person name="Condon B.J."/>
            <person name="Leng Y."/>
            <person name="Wu D."/>
            <person name="Bushley K.E."/>
            <person name="Ohm R.A."/>
            <person name="Otillar R."/>
            <person name="Martin J."/>
            <person name="Schackwitz W."/>
            <person name="Grimwood J."/>
            <person name="MohdZainudin N."/>
            <person name="Xue C."/>
            <person name="Wang R."/>
            <person name="Manning V.A."/>
            <person name="Dhillon B."/>
            <person name="Tu Z.J."/>
            <person name="Steffenson B.J."/>
            <person name="Salamov A."/>
            <person name="Sun H."/>
            <person name="Lowry S."/>
            <person name="LaButti K."/>
            <person name="Han J."/>
            <person name="Copeland A."/>
            <person name="Lindquist E."/>
            <person name="Barry K."/>
            <person name="Schmutz J."/>
            <person name="Baker S.E."/>
            <person name="Ciuffetti L.M."/>
            <person name="Grigoriev I.V."/>
            <person name="Zhong S."/>
            <person name="Turgeon B.G."/>
        </authorList>
    </citation>
    <scope>NUCLEOTIDE SEQUENCE [LARGE SCALE GENOMIC DNA]</scope>
    <source>
        <strain evidence="2">28A</strain>
    </source>
</reference>
<sequence length="448" mass="51087">MAKQTLVLQNCPAFVYAAHNPSAIWRCTLKLVNCKEEFGLFLKFSQQNPDADGEQFVIFQYEGDNFVPGHNSLTETDIVVSAKELIDIQARNGTSRPRTMSLTLKEACTVWCPKEPSYVHIRFEDLLELARATDVRIFFDTRRLGNKFTDFQKIFEGSQQFKTMPVKDEFTKSHQKENWMMLNLKFGVAPAAYVPIEDTETRALPSIEYAGARASVVKDDPPSYDEHVPRKRPRCDRSLSPGFVWKCPRYSACSPSPTEVATPASLLSSTSTVQTDHFQNAITSGVREALPTVLKERKFQKMLAYSIVLSSLQPEPDSNQIPTTRTRHRRTPTSQSKFEALIQNIVDQQTSESLKSALFQLEEMGDDLKIELNVLQEEIMARLNDLINPVLDEFKDDLNIGFEEIKARYQVLHLKTLDTFDIIGNQKLCRRRCPRVPERGRRAKSLSL</sequence>